<keyword evidence="3" id="KW-1185">Reference proteome</keyword>
<feature type="region of interest" description="Disordered" evidence="1">
    <location>
        <begin position="1"/>
        <end position="21"/>
    </location>
</feature>
<accession>A0A9W9T4L5</accession>
<comment type="caution">
    <text evidence="2">The sequence shown here is derived from an EMBL/GenBank/DDBJ whole genome shotgun (WGS) entry which is preliminary data.</text>
</comment>
<proteinExistence type="predicted"/>
<evidence type="ECO:0000313" key="2">
    <source>
        <dbReference type="EMBL" id="KAJ5208385.1"/>
    </source>
</evidence>
<sequence>MKQARKHDLHLSKSAQRRTKADNYPAEARCMLGGGLPQRISFVVRRDGRRLFGYRDAVLIFCGFMGLDAENDEVYLGIDRDGVLGFGG</sequence>
<protein>
    <submittedName>
        <fullName evidence="2">Uncharacterized protein</fullName>
    </submittedName>
</protein>
<reference evidence="2" key="2">
    <citation type="journal article" date="2023" name="IMA Fungus">
        <title>Comparative genomic study of the Penicillium genus elucidates a diverse pangenome and 15 lateral gene transfer events.</title>
        <authorList>
            <person name="Petersen C."/>
            <person name="Sorensen T."/>
            <person name="Nielsen M.R."/>
            <person name="Sondergaard T.E."/>
            <person name="Sorensen J.L."/>
            <person name="Fitzpatrick D.A."/>
            <person name="Frisvad J.C."/>
            <person name="Nielsen K.L."/>
        </authorList>
    </citation>
    <scope>NUCLEOTIDE SEQUENCE</scope>
    <source>
        <strain evidence="2">IBT 20477</strain>
    </source>
</reference>
<evidence type="ECO:0000313" key="3">
    <source>
        <dbReference type="Proteomes" id="UP001150942"/>
    </source>
</evidence>
<dbReference type="Proteomes" id="UP001150942">
    <property type="component" value="Unassembled WGS sequence"/>
</dbReference>
<name>A0A9W9T4L5_9EURO</name>
<organism evidence="2 3">
    <name type="scientific">Penicillium cf. viridicatum</name>
    <dbReference type="NCBI Taxonomy" id="2972119"/>
    <lineage>
        <taxon>Eukaryota</taxon>
        <taxon>Fungi</taxon>
        <taxon>Dikarya</taxon>
        <taxon>Ascomycota</taxon>
        <taxon>Pezizomycotina</taxon>
        <taxon>Eurotiomycetes</taxon>
        <taxon>Eurotiomycetidae</taxon>
        <taxon>Eurotiales</taxon>
        <taxon>Aspergillaceae</taxon>
        <taxon>Penicillium</taxon>
    </lineage>
</organism>
<gene>
    <name evidence="2" type="ORF">N7449_002764</name>
</gene>
<dbReference type="EMBL" id="JAPQKQ010000002">
    <property type="protein sequence ID" value="KAJ5208385.1"/>
    <property type="molecule type" value="Genomic_DNA"/>
</dbReference>
<dbReference type="AlphaFoldDB" id="A0A9W9T4L5"/>
<evidence type="ECO:0000256" key="1">
    <source>
        <dbReference type="SAM" id="MobiDB-lite"/>
    </source>
</evidence>
<reference evidence="2" key="1">
    <citation type="submission" date="2022-11" db="EMBL/GenBank/DDBJ databases">
        <authorList>
            <person name="Petersen C."/>
        </authorList>
    </citation>
    <scope>NUCLEOTIDE SEQUENCE</scope>
    <source>
        <strain evidence="2">IBT 20477</strain>
    </source>
</reference>